<proteinExistence type="predicted"/>
<name>A0A0E0KVI4_ORYPU</name>
<feature type="region of interest" description="Disordered" evidence="1">
    <location>
        <begin position="269"/>
        <end position="311"/>
    </location>
</feature>
<feature type="compositionally biased region" description="Pro residues" evidence="1">
    <location>
        <begin position="208"/>
        <end position="223"/>
    </location>
</feature>
<feature type="region of interest" description="Disordered" evidence="1">
    <location>
        <begin position="1"/>
        <end position="61"/>
    </location>
</feature>
<evidence type="ECO:0000313" key="2">
    <source>
        <dbReference type="EnsemblPlants" id="OPUNC04G23570.1"/>
    </source>
</evidence>
<dbReference type="InterPro" id="IPR017956">
    <property type="entry name" value="AT_hook_DNA-bd_motif"/>
</dbReference>
<feature type="region of interest" description="Disordered" evidence="1">
    <location>
        <begin position="618"/>
        <end position="678"/>
    </location>
</feature>
<feature type="region of interest" description="Disordered" evidence="1">
    <location>
        <begin position="201"/>
        <end position="244"/>
    </location>
</feature>
<dbReference type="HOGENOM" id="CLU_396085_0_0_1"/>
<dbReference type="EnsemblPlants" id="OPUNC04G23570.1">
    <property type="protein sequence ID" value="OPUNC04G23570.1"/>
    <property type="gene ID" value="OPUNC04G23570"/>
</dbReference>
<dbReference type="PRINTS" id="PR00929">
    <property type="entry name" value="ATHOOK"/>
</dbReference>
<reference evidence="2" key="1">
    <citation type="submission" date="2015-04" db="UniProtKB">
        <authorList>
            <consortium name="EnsemblPlants"/>
        </authorList>
    </citation>
    <scope>IDENTIFICATION</scope>
</reference>
<dbReference type="eggNOG" id="ENOG502R5ES">
    <property type="taxonomic scope" value="Eukaryota"/>
</dbReference>
<dbReference type="AlphaFoldDB" id="A0A0E0KVI4"/>
<sequence length="696" mass="75452">MTSEENKAVTPNEQLPMEASSSGAKRKRGRPRKSEYGMHEKPYSAQPIQSVPPLHSTQDSSNIRQDGIQINHKSGGSVGPFANLVKTSLSQASTYTSASLQGNLVKDDVVGKYFVGKMSKKVPGFSLITVKVKDNLVLKGWIPDESNLRPITPKDDLAPDLPMLRPSQVRKRPSIYRQAAGPIPVPLEDVTFAKPLQMRKPVEKSVANPPPPPRLASPRPSPLLAPRRAGGHTGAGDTARIASSPYPNPPWLYTPWCAASSRAQERRSSRVRLLSKLPKMTSEENKAVTPNEPLPMEQTLSSGAKRKRGRPRKYEYGMHELPLSVQHIQSVPPLHSMQDSSNIRQDGIQINHTLGGSVGPNIGTIQALPTKQGPANRSSGPRDSANLVKTSLSQACNYTSAPLQGNSVKDDIVGKYFVGKMSKKFPGFSLITVKVKDNQVLKGWIPDENNLRPITPKDDLAPDLPMLRPSQVRKRPSTVYRQAAGPIPVPLEDVTFAKPLQMRRPVEKSLAKHTVPSAPRPHIGSGVVAAVPISVSPSNTESRIFSEQGTEHVNPQPLSAVVPIKLGQPVLASCKQVAGGKIVNEIQTVSESSKHTEESSGERHLLNVPVTDAIKESLGPKEQPNATNSKQQTFMEPPESTEQAVQLDTERDIFRGADGSKSETSGGTAPPVEASTAVHNPQGNLLHLLGAFYYDL</sequence>
<dbReference type="PANTHER" id="PTHR34682:SF1">
    <property type="entry name" value="PROTEIN METABOLIC NETWORK MODULATOR 1"/>
    <property type="match status" value="1"/>
</dbReference>
<feature type="compositionally biased region" description="Basic and acidic residues" evidence="1">
    <location>
        <begin position="648"/>
        <end position="661"/>
    </location>
</feature>
<feature type="compositionally biased region" description="Basic and acidic residues" evidence="1">
    <location>
        <begin position="32"/>
        <end position="42"/>
    </location>
</feature>
<dbReference type="PANTHER" id="PTHR34682">
    <property type="entry name" value="AT HOOK MOTIF-CONTAINING PROTEIN"/>
    <property type="match status" value="1"/>
</dbReference>
<dbReference type="Pfam" id="PF02178">
    <property type="entry name" value="AT_hook"/>
    <property type="match status" value="2"/>
</dbReference>
<dbReference type="InterPro" id="IPR045881">
    <property type="entry name" value="MNM1-like"/>
</dbReference>
<dbReference type="GO" id="GO:0003677">
    <property type="term" value="F:DNA binding"/>
    <property type="evidence" value="ECO:0007669"/>
    <property type="project" value="InterPro"/>
</dbReference>
<reference evidence="2" key="2">
    <citation type="submission" date="2018-05" db="EMBL/GenBank/DDBJ databases">
        <title>OpunRS2 (Oryza punctata Reference Sequence Version 2).</title>
        <authorList>
            <person name="Zhang J."/>
            <person name="Kudrna D."/>
            <person name="Lee S."/>
            <person name="Talag J."/>
            <person name="Welchert J."/>
            <person name="Wing R.A."/>
        </authorList>
    </citation>
    <scope>NUCLEOTIDE SEQUENCE [LARGE SCALE GENOMIC DNA]</scope>
</reference>
<accession>A0A0E0KVI4</accession>
<feature type="compositionally biased region" description="Polar residues" evidence="1">
    <location>
        <begin position="8"/>
        <end position="23"/>
    </location>
</feature>
<dbReference type="Gramene" id="OPUNC04G23570.1">
    <property type="protein sequence ID" value="OPUNC04G23570.1"/>
    <property type="gene ID" value="OPUNC04G23570"/>
</dbReference>
<protein>
    <submittedName>
        <fullName evidence="2">Uncharacterized protein</fullName>
    </submittedName>
</protein>
<organism evidence="2">
    <name type="scientific">Oryza punctata</name>
    <name type="common">Red rice</name>
    <dbReference type="NCBI Taxonomy" id="4537"/>
    <lineage>
        <taxon>Eukaryota</taxon>
        <taxon>Viridiplantae</taxon>
        <taxon>Streptophyta</taxon>
        <taxon>Embryophyta</taxon>
        <taxon>Tracheophyta</taxon>
        <taxon>Spermatophyta</taxon>
        <taxon>Magnoliopsida</taxon>
        <taxon>Liliopsida</taxon>
        <taxon>Poales</taxon>
        <taxon>Poaceae</taxon>
        <taxon>BOP clade</taxon>
        <taxon>Oryzoideae</taxon>
        <taxon>Oryzeae</taxon>
        <taxon>Oryzinae</taxon>
        <taxon>Oryza</taxon>
    </lineage>
</organism>
<evidence type="ECO:0000256" key="1">
    <source>
        <dbReference type="SAM" id="MobiDB-lite"/>
    </source>
</evidence>
<evidence type="ECO:0000313" key="3">
    <source>
        <dbReference type="Proteomes" id="UP000026962"/>
    </source>
</evidence>
<keyword evidence="3" id="KW-1185">Reference proteome</keyword>
<dbReference type="Proteomes" id="UP000026962">
    <property type="component" value="Chromosome 4"/>
</dbReference>
<dbReference type="SMART" id="SM00384">
    <property type="entry name" value="AT_hook"/>
    <property type="match status" value="2"/>
</dbReference>
<feature type="compositionally biased region" description="Polar residues" evidence="1">
    <location>
        <begin position="624"/>
        <end position="646"/>
    </location>
</feature>